<dbReference type="InterPro" id="IPR020578">
    <property type="entry name" value="Aminotrans_V_PyrdxlP_BS"/>
</dbReference>
<evidence type="ECO:0000256" key="9">
    <source>
        <dbReference type="RuleBase" id="RU004504"/>
    </source>
</evidence>
<dbReference type="Pfam" id="PF00266">
    <property type="entry name" value="Aminotran_5"/>
    <property type="match status" value="1"/>
</dbReference>
<feature type="domain" description="Aminotransferase class V" evidence="10">
    <location>
        <begin position="38"/>
        <end position="325"/>
    </location>
</feature>
<dbReference type="InterPro" id="IPR024169">
    <property type="entry name" value="SP_NH2Trfase/AEP_transaminase"/>
</dbReference>
<dbReference type="SUPFAM" id="SSF53383">
    <property type="entry name" value="PLP-dependent transferases"/>
    <property type="match status" value="1"/>
</dbReference>
<evidence type="ECO:0000256" key="3">
    <source>
        <dbReference type="ARBA" id="ARBA00022576"/>
    </source>
</evidence>
<keyword evidence="5 7" id="KW-0663">Pyridoxal phosphate</keyword>
<proteinExistence type="inferred from homology"/>
<evidence type="ECO:0000256" key="6">
    <source>
        <dbReference type="PIRSR" id="PIRSR000524-1"/>
    </source>
</evidence>
<evidence type="ECO:0000256" key="4">
    <source>
        <dbReference type="ARBA" id="ARBA00022679"/>
    </source>
</evidence>
<dbReference type="InterPro" id="IPR015421">
    <property type="entry name" value="PyrdxlP-dep_Trfase_major"/>
</dbReference>
<dbReference type="eggNOG" id="COG0075">
    <property type="taxonomic scope" value="Bacteria"/>
</dbReference>
<dbReference type="STRING" id="457570.Nther_1547"/>
<dbReference type="Gene3D" id="3.90.1150.10">
    <property type="entry name" value="Aspartate Aminotransferase, domain 1"/>
    <property type="match status" value="1"/>
</dbReference>
<dbReference type="InterPro" id="IPR015424">
    <property type="entry name" value="PyrdxlP-dep_Trfase"/>
</dbReference>
<comment type="cofactor">
    <cofactor evidence="1 7 9">
        <name>pyridoxal 5'-phosphate</name>
        <dbReference type="ChEBI" id="CHEBI:597326"/>
    </cofactor>
</comment>
<keyword evidence="3 11" id="KW-0032">Aminotransferase</keyword>
<dbReference type="HOGENOM" id="CLU_027686_5_2_9"/>
<evidence type="ECO:0000256" key="7">
    <source>
        <dbReference type="PIRSR" id="PIRSR000524-50"/>
    </source>
</evidence>
<comment type="similarity">
    <text evidence="2 8">Belongs to the class-V pyridoxal-phosphate-dependent aminotransferase family.</text>
</comment>
<evidence type="ECO:0000256" key="5">
    <source>
        <dbReference type="ARBA" id="ARBA00022898"/>
    </source>
</evidence>
<dbReference type="InterPro" id="IPR015422">
    <property type="entry name" value="PyrdxlP-dep_Trfase_small"/>
</dbReference>
<dbReference type="FunCoup" id="B2A423">
    <property type="interactions" value="370"/>
</dbReference>
<protein>
    <submittedName>
        <fullName evidence="11">Aminotransferase class V</fullName>
    </submittedName>
</protein>
<sequence>MKMNRELVMIPGPTPVTEPIRNEMERETAAFKDPNFIEDFQQVISDLKNLWGSSEVFVVAGSGTLSMEMAISNTLKKSDPVLVISHGFFGDRMAELCERKGLEVDVLSCEWGKAVPVEEVEKKLSNKNYRAVTVTHVDTSTGTKAPLEELGKLLDKHQDTLFIVDGVCSTAGEPEFINEMGIDILLTASQKAFGVPPGLAIVWASDKALKRREKIGEISEYYADFNKWLPIMNDPSKYFGTPPVNLIWALKKSLEFIKTEGLKERFKRHQVRGKAIQKALEGIGLNILAEEGARASTISNALYPEGIDDTFRKVLKEEGVVVAGGLGPYADKLFRLGHMGNIDINELVTVISSIERTLFRLDYPVEFGKGVNIFLDNIMRN</sequence>
<dbReference type="PIRSF" id="PIRSF000524">
    <property type="entry name" value="SPT"/>
    <property type="match status" value="1"/>
</dbReference>
<dbReference type="Gene3D" id="3.40.640.10">
    <property type="entry name" value="Type I PLP-dependent aspartate aminotransferase-like (Major domain)"/>
    <property type="match status" value="1"/>
</dbReference>
<dbReference type="GO" id="GO:0008453">
    <property type="term" value="F:alanine-glyoxylate transaminase activity"/>
    <property type="evidence" value="ECO:0007669"/>
    <property type="project" value="TreeGrafter"/>
</dbReference>
<accession>B2A423</accession>
<feature type="modified residue" description="N6-(pyridoxal phosphate)lysine" evidence="7">
    <location>
        <position position="191"/>
    </location>
</feature>
<dbReference type="GO" id="GO:0019265">
    <property type="term" value="P:glycine biosynthetic process, by transamination of glyoxylate"/>
    <property type="evidence" value="ECO:0007669"/>
    <property type="project" value="TreeGrafter"/>
</dbReference>
<evidence type="ECO:0000313" key="11">
    <source>
        <dbReference type="EMBL" id="ACB85125.1"/>
    </source>
</evidence>
<reference evidence="11 12" key="1">
    <citation type="submission" date="2008-04" db="EMBL/GenBank/DDBJ databases">
        <title>Complete sequence of chromosome of Natranaerobius thermophilus JW/NM-WN-LF.</title>
        <authorList>
            <consortium name="US DOE Joint Genome Institute"/>
            <person name="Copeland A."/>
            <person name="Lucas S."/>
            <person name="Lapidus A."/>
            <person name="Glavina del Rio T."/>
            <person name="Dalin E."/>
            <person name="Tice H."/>
            <person name="Bruce D."/>
            <person name="Goodwin L."/>
            <person name="Pitluck S."/>
            <person name="Chertkov O."/>
            <person name="Brettin T."/>
            <person name="Detter J.C."/>
            <person name="Han C."/>
            <person name="Kuske C.R."/>
            <person name="Schmutz J."/>
            <person name="Larimer F."/>
            <person name="Land M."/>
            <person name="Hauser L."/>
            <person name="Kyrpides N."/>
            <person name="Lykidis A."/>
            <person name="Mesbah N.M."/>
            <person name="Wiegel J."/>
        </authorList>
    </citation>
    <scope>NUCLEOTIDE SEQUENCE [LARGE SCALE GENOMIC DNA]</scope>
    <source>
        <strain evidence="12">ATCC BAA-1301 / DSM 18059 / JW/NM-WN-LF</strain>
    </source>
</reference>
<dbReference type="PANTHER" id="PTHR21152:SF24">
    <property type="entry name" value="ALANINE--GLYOXYLATE AMINOTRANSFERASE 1"/>
    <property type="match status" value="1"/>
</dbReference>
<evidence type="ECO:0000313" key="12">
    <source>
        <dbReference type="Proteomes" id="UP000001683"/>
    </source>
</evidence>
<dbReference type="EMBL" id="CP001034">
    <property type="protein sequence ID" value="ACB85125.1"/>
    <property type="molecule type" value="Genomic_DNA"/>
</dbReference>
<dbReference type="InParanoid" id="B2A423"/>
<dbReference type="InterPro" id="IPR000192">
    <property type="entry name" value="Aminotrans_V_dom"/>
</dbReference>
<keyword evidence="12" id="KW-1185">Reference proteome</keyword>
<evidence type="ECO:0000259" key="10">
    <source>
        <dbReference type="Pfam" id="PF00266"/>
    </source>
</evidence>
<evidence type="ECO:0000256" key="2">
    <source>
        <dbReference type="ARBA" id="ARBA00009236"/>
    </source>
</evidence>
<feature type="binding site" evidence="6">
    <location>
        <position position="335"/>
    </location>
    <ligand>
        <name>substrate</name>
    </ligand>
</feature>
<reference evidence="11 12" key="2">
    <citation type="journal article" date="2011" name="J. Bacteriol.">
        <title>Complete genome sequence of the anaerobic, halophilic alkalithermophile Natranaerobius thermophilus JW/NM-WN-LF.</title>
        <authorList>
            <person name="Zhao B."/>
            <person name="Mesbah N.M."/>
            <person name="Dalin E."/>
            <person name="Goodwin L."/>
            <person name="Nolan M."/>
            <person name="Pitluck S."/>
            <person name="Chertkov O."/>
            <person name="Brettin T.S."/>
            <person name="Han J."/>
            <person name="Larimer F.W."/>
            <person name="Land M.L."/>
            <person name="Hauser L."/>
            <person name="Kyrpides N."/>
            <person name="Wiegel J."/>
        </authorList>
    </citation>
    <scope>NUCLEOTIDE SEQUENCE [LARGE SCALE GENOMIC DNA]</scope>
    <source>
        <strain evidence="12">ATCC BAA-1301 / DSM 18059 / JW/NM-WN-LF</strain>
    </source>
</reference>
<dbReference type="GO" id="GO:0004760">
    <property type="term" value="F:L-serine-pyruvate transaminase activity"/>
    <property type="evidence" value="ECO:0007669"/>
    <property type="project" value="TreeGrafter"/>
</dbReference>
<evidence type="ECO:0000256" key="1">
    <source>
        <dbReference type="ARBA" id="ARBA00001933"/>
    </source>
</evidence>
<dbReference type="AlphaFoldDB" id="B2A423"/>
<gene>
    <name evidence="11" type="ordered locus">Nther_1547</name>
</gene>
<evidence type="ECO:0000256" key="8">
    <source>
        <dbReference type="RuleBase" id="RU004075"/>
    </source>
</evidence>
<keyword evidence="4 11" id="KW-0808">Transferase</keyword>
<name>B2A423_NATTJ</name>
<dbReference type="PROSITE" id="PS00595">
    <property type="entry name" value="AA_TRANSFER_CLASS_5"/>
    <property type="match status" value="1"/>
</dbReference>
<dbReference type="PANTHER" id="PTHR21152">
    <property type="entry name" value="AMINOTRANSFERASE CLASS V"/>
    <property type="match status" value="1"/>
</dbReference>
<organism evidence="11 12">
    <name type="scientific">Natranaerobius thermophilus (strain ATCC BAA-1301 / DSM 18059 / JW/NM-WN-LF)</name>
    <dbReference type="NCBI Taxonomy" id="457570"/>
    <lineage>
        <taxon>Bacteria</taxon>
        <taxon>Bacillati</taxon>
        <taxon>Bacillota</taxon>
        <taxon>Clostridia</taxon>
        <taxon>Natranaerobiales</taxon>
        <taxon>Natranaerobiaceae</taxon>
        <taxon>Natranaerobius</taxon>
    </lineage>
</organism>
<dbReference type="Proteomes" id="UP000001683">
    <property type="component" value="Chromosome"/>
</dbReference>
<dbReference type="KEGG" id="nth:Nther_1547"/>